<comment type="caution">
    <text evidence="3">The sequence shown here is derived from an EMBL/GenBank/DDBJ whole genome shotgun (WGS) entry which is preliminary data.</text>
</comment>
<proteinExistence type="predicted"/>
<evidence type="ECO:0000256" key="1">
    <source>
        <dbReference type="SAM" id="Phobius"/>
    </source>
</evidence>
<keyword evidence="1" id="KW-1133">Transmembrane helix</keyword>
<dbReference type="InterPro" id="IPR029032">
    <property type="entry name" value="AhpD-like"/>
</dbReference>
<evidence type="ECO:0000313" key="3">
    <source>
        <dbReference type="EMBL" id="MFD0691671.1"/>
    </source>
</evidence>
<gene>
    <name evidence="3" type="ORF">ACFQZM_44780</name>
</gene>
<reference evidence="4" key="1">
    <citation type="journal article" date="2019" name="Int. J. Syst. Evol. Microbiol.">
        <title>The Global Catalogue of Microorganisms (GCM) 10K type strain sequencing project: providing services to taxonomists for standard genome sequencing and annotation.</title>
        <authorList>
            <consortium name="The Broad Institute Genomics Platform"/>
            <consortium name="The Broad Institute Genome Sequencing Center for Infectious Disease"/>
            <person name="Wu L."/>
            <person name="Ma J."/>
        </authorList>
    </citation>
    <scope>NUCLEOTIDE SEQUENCE [LARGE SCALE GENOMIC DNA]</scope>
    <source>
        <strain evidence="4">JCM 9371</strain>
    </source>
</reference>
<feature type="transmembrane region" description="Helical" evidence="1">
    <location>
        <begin position="154"/>
        <end position="174"/>
    </location>
</feature>
<dbReference type="PANTHER" id="PTHR34846">
    <property type="entry name" value="4-CARBOXYMUCONOLACTONE DECARBOXYLASE FAMILY PROTEIN (AFU_ORTHOLOGUE AFUA_6G11590)"/>
    <property type="match status" value="1"/>
</dbReference>
<evidence type="ECO:0000313" key="4">
    <source>
        <dbReference type="Proteomes" id="UP001597063"/>
    </source>
</evidence>
<dbReference type="Gene3D" id="1.20.1290.10">
    <property type="entry name" value="AhpD-like"/>
    <property type="match status" value="1"/>
</dbReference>
<dbReference type="SUPFAM" id="SSF69118">
    <property type="entry name" value="AhpD-like"/>
    <property type="match status" value="1"/>
</dbReference>
<keyword evidence="1" id="KW-0812">Transmembrane</keyword>
<evidence type="ECO:0000259" key="2">
    <source>
        <dbReference type="Pfam" id="PF02627"/>
    </source>
</evidence>
<dbReference type="RefSeq" id="WP_131759324.1">
    <property type="nucleotide sequence ID" value="NZ_CAACUY010000074.1"/>
</dbReference>
<dbReference type="Pfam" id="PF02627">
    <property type="entry name" value="CMD"/>
    <property type="match status" value="1"/>
</dbReference>
<dbReference type="Proteomes" id="UP001597063">
    <property type="component" value="Unassembled WGS sequence"/>
</dbReference>
<organism evidence="3 4">
    <name type="scientific">Actinomadura fibrosa</name>
    <dbReference type="NCBI Taxonomy" id="111802"/>
    <lineage>
        <taxon>Bacteria</taxon>
        <taxon>Bacillati</taxon>
        <taxon>Actinomycetota</taxon>
        <taxon>Actinomycetes</taxon>
        <taxon>Streptosporangiales</taxon>
        <taxon>Thermomonosporaceae</taxon>
        <taxon>Actinomadura</taxon>
    </lineage>
</organism>
<dbReference type="InterPro" id="IPR003779">
    <property type="entry name" value="CMD-like"/>
</dbReference>
<dbReference type="EMBL" id="JBHTGP010000032">
    <property type="protein sequence ID" value="MFD0691671.1"/>
    <property type="molecule type" value="Genomic_DNA"/>
</dbReference>
<protein>
    <submittedName>
        <fullName evidence="3">Carboxymuconolactone decarboxylase family protein</fullName>
    </submittedName>
</protein>
<dbReference type="PANTHER" id="PTHR34846:SF5">
    <property type="entry name" value="CARBOXYMUCONOLACTONE DECARBOXYLASE-LIKE DOMAIN-CONTAINING PROTEIN"/>
    <property type="match status" value="1"/>
</dbReference>
<sequence>MEPLAADEWTDEQRELLRGGLARADRYLTGDAGAPPPPILGLLARHPRVGAPWLAFSGTLLDGGTLDPRDRELLILRVGWRTRCHYQWAQHVGMAEAAGLSPGQIAAVPRGADAGVWSERDRDLLRAADQLVDGHTVDDAVWRRLAGRFDERRLLELLFVVGGYVCLAMVLNSVGLRPAGGPDLDADADAVPGPAGTPTQ</sequence>
<keyword evidence="4" id="KW-1185">Reference proteome</keyword>
<feature type="domain" description="Carboxymuconolactone decarboxylase-like" evidence="2">
    <location>
        <begin position="47"/>
        <end position="129"/>
    </location>
</feature>
<keyword evidence="1" id="KW-0472">Membrane</keyword>
<accession>A0ABW2XZD8</accession>
<name>A0ABW2XZD8_9ACTN</name>